<accession>A0A3R1B4P5</accession>
<organism evidence="1">
    <name type="scientific">Salmonella enterica I</name>
    <dbReference type="NCBI Taxonomy" id="59201"/>
    <lineage>
        <taxon>Bacteria</taxon>
        <taxon>Pseudomonadati</taxon>
        <taxon>Pseudomonadota</taxon>
        <taxon>Gammaproteobacteria</taxon>
        <taxon>Enterobacterales</taxon>
        <taxon>Enterobacteriaceae</taxon>
        <taxon>Salmonella</taxon>
    </lineage>
</organism>
<dbReference type="AlphaFoldDB" id="A0A3R1B4P5"/>
<evidence type="ECO:0000313" key="1">
    <source>
        <dbReference type="EMBL" id="MML56989.1"/>
    </source>
</evidence>
<gene>
    <name evidence="1" type="ORF">D7N80_27820</name>
</gene>
<protein>
    <submittedName>
        <fullName evidence="1">Uncharacterized protein</fullName>
    </submittedName>
</protein>
<reference evidence="1" key="1">
    <citation type="submission" date="2018-09" db="EMBL/GenBank/DDBJ databases">
        <authorList>
            <person name="Ashton P.M."/>
            <person name="Dallman T."/>
            <person name="Nair S."/>
            <person name="De Pinna E."/>
            <person name="Peters T."/>
            <person name="Grant K."/>
        </authorList>
    </citation>
    <scope>NUCLEOTIDE SEQUENCE [LARGE SCALE GENOMIC DNA]</scope>
    <source>
        <strain evidence="1">598938</strain>
    </source>
</reference>
<sequence>MQCGVGGSIASSWFGDYEFLDHAITSQLAKRFDLWQSEFERAEKDEKGYLKIDWDVFHAEGLTLAVDLKYEMGNSVTVFYTKPWEDYDADDRFDLYEIILLPDGKNRIVHHEYKRFPIDKKFVLKRDVGVSFIDDV</sequence>
<name>A0A3R1B4P5_SALET</name>
<proteinExistence type="predicted"/>
<dbReference type="EMBL" id="RVVJ01000071">
    <property type="protein sequence ID" value="MML56989.1"/>
    <property type="molecule type" value="Genomic_DNA"/>
</dbReference>
<dbReference type="Proteomes" id="UP000885348">
    <property type="component" value="Unassembled WGS sequence"/>
</dbReference>
<comment type="caution">
    <text evidence="1">The sequence shown here is derived from an EMBL/GenBank/DDBJ whole genome shotgun (WGS) entry which is preliminary data.</text>
</comment>